<gene>
    <name evidence="1" type="ORF">T07_11064</name>
</gene>
<protein>
    <submittedName>
        <fullName evidence="1">Uncharacterized protein</fullName>
    </submittedName>
</protein>
<keyword evidence="2" id="KW-1185">Reference proteome</keyword>
<comment type="caution">
    <text evidence="1">The sequence shown here is derived from an EMBL/GenBank/DDBJ whole genome shotgun (WGS) entry which is preliminary data.</text>
</comment>
<reference evidence="1 2" key="1">
    <citation type="submission" date="2015-01" db="EMBL/GenBank/DDBJ databases">
        <title>Evolution of Trichinella species and genotypes.</title>
        <authorList>
            <person name="Korhonen P.K."/>
            <person name="Edoardo P."/>
            <person name="Giuseppe L.R."/>
            <person name="Gasser R.B."/>
        </authorList>
    </citation>
    <scope>NUCLEOTIDE SEQUENCE [LARGE SCALE GENOMIC DNA]</scope>
    <source>
        <strain evidence="1">ISS37</strain>
    </source>
</reference>
<evidence type="ECO:0000313" key="2">
    <source>
        <dbReference type="Proteomes" id="UP000054630"/>
    </source>
</evidence>
<dbReference type="EMBL" id="JYDL01000163">
    <property type="protein sequence ID" value="KRX14333.1"/>
    <property type="molecule type" value="Genomic_DNA"/>
</dbReference>
<dbReference type="AlphaFoldDB" id="A0A0V0RIM6"/>
<name>A0A0V0RIM6_9BILA</name>
<accession>A0A0V0RIM6</accession>
<sequence length="73" mass="8534">MLCLWYNYTEHQTVSAPFNNELLYGWQKLKHDYLLENHLCTNTPAKMARTMGTESNVTTGANFIELAFFHCIF</sequence>
<dbReference type="Proteomes" id="UP000054630">
    <property type="component" value="Unassembled WGS sequence"/>
</dbReference>
<evidence type="ECO:0000313" key="1">
    <source>
        <dbReference type="EMBL" id="KRX14333.1"/>
    </source>
</evidence>
<proteinExistence type="predicted"/>
<organism evidence="1 2">
    <name type="scientific">Trichinella nelsoni</name>
    <dbReference type="NCBI Taxonomy" id="6336"/>
    <lineage>
        <taxon>Eukaryota</taxon>
        <taxon>Metazoa</taxon>
        <taxon>Ecdysozoa</taxon>
        <taxon>Nematoda</taxon>
        <taxon>Enoplea</taxon>
        <taxon>Dorylaimia</taxon>
        <taxon>Trichinellida</taxon>
        <taxon>Trichinellidae</taxon>
        <taxon>Trichinella</taxon>
    </lineage>
</organism>